<dbReference type="AlphaFoldDB" id="A0A9Q3PEE5"/>
<gene>
    <name evidence="2" type="ORF">O181_096671</name>
</gene>
<organism evidence="2 3">
    <name type="scientific">Austropuccinia psidii MF-1</name>
    <dbReference type="NCBI Taxonomy" id="1389203"/>
    <lineage>
        <taxon>Eukaryota</taxon>
        <taxon>Fungi</taxon>
        <taxon>Dikarya</taxon>
        <taxon>Basidiomycota</taxon>
        <taxon>Pucciniomycotina</taxon>
        <taxon>Pucciniomycetes</taxon>
        <taxon>Pucciniales</taxon>
        <taxon>Sphaerophragmiaceae</taxon>
        <taxon>Austropuccinia</taxon>
    </lineage>
</organism>
<reference evidence="2" key="1">
    <citation type="submission" date="2021-03" db="EMBL/GenBank/DDBJ databases">
        <title>Draft genome sequence of rust myrtle Austropuccinia psidii MF-1, a brazilian biotype.</title>
        <authorList>
            <person name="Quecine M.C."/>
            <person name="Pachon D.M.R."/>
            <person name="Bonatelli M.L."/>
            <person name="Correr F.H."/>
            <person name="Franceschini L.M."/>
            <person name="Leite T.F."/>
            <person name="Margarido G.R.A."/>
            <person name="Almeida C.A."/>
            <person name="Ferrarezi J.A."/>
            <person name="Labate C.A."/>
        </authorList>
    </citation>
    <scope>NUCLEOTIDE SEQUENCE</scope>
    <source>
        <strain evidence="2">MF-1</strain>
    </source>
</reference>
<name>A0A9Q3PEE5_9BASI</name>
<keyword evidence="3" id="KW-1185">Reference proteome</keyword>
<evidence type="ECO:0000313" key="2">
    <source>
        <dbReference type="EMBL" id="MBW0556956.1"/>
    </source>
</evidence>
<dbReference type="EMBL" id="AVOT02064605">
    <property type="protein sequence ID" value="MBW0556956.1"/>
    <property type="molecule type" value="Genomic_DNA"/>
</dbReference>
<comment type="caution">
    <text evidence="2">The sequence shown here is derived from an EMBL/GenBank/DDBJ whole genome shotgun (WGS) entry which is preliminary data.</text>
</comment>
<evidence type="ECO:0000313" key="3">
    <source>
        <dbReference type="Proteomes" id="UP000765509"/>
    </source>
</evidence>
<feature type="region of interest" description="Disordered" evidence="1">
    <location>
        <begin position="64"/>
        <end position="84"/>
    </location>
</feature>
<protein>
    <submittedName>
        <fullName evidence="2">Uncharacterized protein</fullName>
    </submittedName>
</protein>
<proteinExistence type="predicted"/>
<dbReference type="Proteomes" id="UP000765509">
    <property type="component" value="Unassembled WGS sequence"/>
</dbReference>
<sequence>MAPQNLAQSITQDLPFSIGEGQISYGSGPSQWVKKCSMAALMVPWTPWNPSLWVNFGLGDSDNPYGPPTLRHAKDQKDPKRPKRPLITVASKIAIVMARTQNAQGGPTWPKTNF</sequence>
<accession>A0A9Q3PEE5</accession>
<evidence type="ECO:0000256" key="1">
    <source>
        <dbReference type="SAM" id="MobiDB-lite"/>
    </source>
</evidence>